<dbReference type="EMBL" id="JASCZI010241658">
    <property type="protein sequence ID" value="MED6203632.1"/>
    <property type="molecule type" value="Genomic_DNA"/>
</dbReference>
<sequence length="228" mass="24811">MVASDVFVSATHKSSPVRRTDSSPNPSSFVADYSLPPRRPCLTTTLSQLVTSTCSLLFTASSSLFTIASWSFLTAALSSLLATTQPSLLAHLLIAIAHCRCVAARHRRLFSLGSSSACSADVFFIFSSSISSPTHRNRTLPTKAKAFFTPPKSPQGGKASLVEIQEGGCDGVVEKDDVVVAHDSCGDSRWANVERDPMIAVMKELGIKRLRFRSPRWSFREALMAWKE</sequence>
<dbReference type="Proteomes" id="UP001341840">
    <property type="component" value="Unassembled WGS sequence"/>
</dbReference>
<comment type="caution">
    <text evidence="1">The sequence shown here is derived from an EMBL/GenBank/DDBJ whole genome shotgun (WGS) entry which is preliminary data.</text>
</comment>
<evidence type="ECO:0000313" key="1">
    <source>
        <dbReference type="EMBL" id="MED6203632.1"/>
    </source>
</evidence>
<accession>A0ABU6Y0Y3</accession>
<name>A0ABU6Y0Y3_9FABA</name>
<proteinExistence type="predicted"/>
<keyword evidence="2" id="KW-1185">Reference proteome</keyword>
<gene>
    <name evidence="1" type="ORF">PIB30_001330</name>
</gene>
<organism evidence="1 2">
    <name type="scientific">Stylosanthes scabra</name>
    <dbReference type="NCBI Taxonomy" id="79078"/>
    <lineage>
        <taxon>Eukaryota</taxon>
        <taxon>Viridiplantae</taxon>
        <taxon>Streptophyta</taxon>
        <taxon>Embryophyta</taxon>
        <taxon>Tracheophyta</taxon>
        <taxon>Spermatophyta</taxon>
        <taxon>Magnoliopsida</taxon>
        <taxon>eudicotyledons</taxon>
        <taxon>Gunneridae</taxon>
        <taxon>Pentapetalae</taxon>
        <taxon>rosids</taxon>
        <taxon>fabids</taxon>
        <taxon>Fabales</taxon>
        <taxon>Fabaceae</taxon>
        <taxon>Papilionoideae</taxon>
        <taxon>50 kb inversion clade</taxon>
        <taxon>dalbergioids sensu lato</taxon>
        <taxon>Dalbergieae</taxon>
        <taxon>Pterocarpus clade</taxon>
        <taxon>Stylosanthes</taxon>
    </lineage>
</organism>
<protein>
    <submittedName>
        <fullName evidence="1">Uncharacterized protein</fullName>
    </submittedName>
</protein>
<reference evidence="1 2" key="1">
    <citation type="journal article" date="2023" name="Plants (Basel)">
        <title>Bridging the Gap: Combining Genomics and Transcriptomics Approaches to Understand Stylosanthes scabra, an Orphan Legume from the Brazilian Caatinga.</title>
        <authorList>
            <person name="Ferreira-Neto J.R.C."/>
            <person name="da Silva M.D."/>
            <person name="Binneck E."/>
            <person name="de Melo N.F."/>
            <person name="da Silva R.H."/>
            <person name="de Melo A.L.T.M."/>
            <person name="Pandolfi V."/>
            <person name="Bustamante F.O."/>
            <person name="Brasileiro-Vidal A.C."/>
            <person name="Benko-Iseppon A.M."/>
        </authorList>
    </citation>
    <scope>NUCLEOTIDE SEQUENCE [LARGE SCALE GENOMIC DNA]</scope>
    <source>
        <tissue evidence="1">Leaves</tissue>
    </source>
</reference>
<evidence type="ECO:0000313" key="2">
    <source>
        <dbReference type="Proteomes" id="UP001341840"/>
    </source>
</evidence>